<evidence type="ECO:0000256" key="6">
    <source>
        <dbReference type="ARBA" id="ARBA00023235"/>
    </source>
</evidence>
<comment type="similarity">
    <text evidence="2">Belongs to the type IA topoisomerase family.</text>
</comment>
<dbReference type="Proteomes" id="UP000216352">
    <property type="component" value="Unassembled WGS sequence"/>
</dbReference>
<dbReference type="EMBL" id="MWWX01000005">
    <property type="protein sequence ID" value="OZG62473.1"/>
    <property type="molecule type" value="Genomic_DNA"/>
</dbReference>
<evidence type="ECO:0000256" key="4">
    <source>
        <dbReference type="ARBA" id="ARBA00023029"/>
    </source>
</evidence>
<dbReference type="InterPro" id="IPR013824">
    <property type="entry name" value="Topo_IA_cen_sub1"/>
</dbReference>
<evidence type="ECO:0000256" key="8">
    <source>
        <dbReference type="ARBA" id="ARBA00031985"/>
    </source>
</evidence>
<dbReference type="Gene3D" id="1.10.290.10">
    <property type="entry name" value="Topoisomerase I, domain 4"/>
    <property type="match status" value="1"/>
</dbReference>
<proteinExistence type="inferred from homology"/>
<dbReference type="GO" id="GO:0003677">
    <property type="term" value="F:DNA binding"/>
    <property type="evidence" value="ECO:0007669"/>
    <property type="project" value="UniProtKB-KW"/>
</dbReference>
<keyword evidence="4" id="KW-0799">Topoisomerase</keyword>
<name>A0A261FU47_9BIFI</name>
<dbReference type="Pfam" id="PF01751">
    <property type="entry name" value="Toprim"/>
    <property type="match status" value="1"/>
</dbReference>
<dbReference type="InterPro" id="IPR013825">
    <property type="entry name" value="Topo_IA_cen_sub2"/>
</dbReference>
<dbReference type="GO" id="GO:0003917">
    <property type="term" value="F:DNA topoisomerase type I (single strand cut, ATP-independent) activity"/>
    <property type="evidence" value="ECO:0007669"/>
    <property type="project" value="UniProtKB-EC"/>
</dbReference>
<evidence type="ECO:0000256" key="1">
    <source>
        <dbReference type="ARBA" id="ARBA00000213"/>
    </source>
</evidence>
<dbReference type="PRINTS" id="PR00417">
    <property type="entry name" value="PRTPISMRASEI"/>
</dbReference>
<sequence length="717" mass="78781">MRLVIAEKKSVAVAIAQALESSPIPSDGYIQAGDVIVSWAQGHLVELATPDQYDGMPWAAERWSMEQLPIDPQQWLWQVSTDKGASRRYRDLADLIRRPDITEIVNACDPDREGEAIFRRIIDRAQTAKPSSRLWVASLEEQAIRDAWNNMLPSSQYNGLAAAADARAKADWLVGMNATRANTIAYHRRLSVGRVQTPTLAMVVERDRAIAEHKPTPFWRIAIDMGGWKLRSKDKINIRSEAESLLAEAQGRSVNMLSVERKRVKTHAPTLYDLTGLQKDMSRLHGLTAAQTLEALERLYLAKLTTYPRTDSCHITHDDLAELEALTRSESLDELMPVTVAEAVREYRNTDRLNPSACVADDKVSGHTAILPTKRLTQASLASMGEHERLVACRIVQRMWAACSPEYTHDTTSVTACFDHITEHLLTASSDMPVDPGWRLIDGPQTDEQAAPSIPSSLMEGQSIPVGAHAISLEEGVSAPPKPYTEATLLAAMEHASRFVADKDMKAALDDDASHSGGIGTPATRAEIIEKLVRNQYLQRKGKQLVSTDEGRLLIDVVSPELKSVELTASMEAQLSDIEHGRIQSAVFLDGIRAMCARIPHDVQASMRTESISTGPRRASLGACPRCGEDVIKTGSVWQCSSNKSEKTESGQWQQTGGCGFKIYSTLSGKKLTDSVIGKLLAGKAVKLSGFVSKRTGKAFAATLVIDEERGVRMQFD</sequence>
<keyword evidence="14" id="KW-1185">Reference proteome</keyword>
<dbReference type="GO" id="GO:0006265">
    <property type="term" value="P:DNA topological change"/>
    <property type="evidence" value="ECO:0007669"/>
    <property type="project" value="InterPro"/>
</dbReference>
<evidence type="ECO:0000259" key="12">
    <source>
        <dbReference type="PROSITE" id="PS52039"/>
    </source>
</evidence>
<dbReference type="OrthoDB" id="9803554at2"/>
<dbReference type="RefSeq" id="WP_072724065.1">
    <property type="nucleotide sequence ID" value="NZ_BDIS01000004.1"/>
</dbReference>
<reference evidence="13 14" key="1">
    <citation type="journal article" date="2017" name="BMC Genomics">
        <title>Comparative genomic and phylogenomic analyses of the Bifidobacteriaceae family.</title>
        <authorList>
            <person name="Lugli G.A."/>
            <person name="Milani C."/>
            <person name="Turroni F."/>
            <person name="Duranti S."/>
            <person name="Mancabelli L."/>
            <person name="Mangifesta M."/>
            <person name="Ferrario C."/>
            <person name="Modesto M."/>
            <person name="Mattarelli P."/>
            <person name="Jiri K."/>
            <person name="van Sinderen D."/>
            <person name="Ventura M."/>
        </authorList>
    </citation>
    <scope>NUCLEOTIDE SEQUENCE [LARGE SCALE GENOMIC DNA]</scope>
    <source>
        <strain evidence="13 14">DSM 28807</strain>
    </source>
</reference>
<evidence type="ECO:0000313" key="13">
    <source>
        <dbReference type="EMBL" id="OZG62473.1"/>
    </source>
</evidence>
<evidence type="ECO:0000256" key="2">
    <source>
        <dbReference type="ARBA" id="ARBA00009446"/>
    </source>
</evidence>
<dbReference type="SUPFAM" id="SSF56712">
    <property type="entry name" value="Prokaryotic type I DNA topoisomerase"/>
    <property type="match status" value="1"/>
</dbReference>
<feature type="domain" description="Toprim" evidence="11">
    <location>
        <begin position="1"/>
        <end position="140"/>
    </location>
</feature>
<dbReference type="InterPro" id="IPR003601">
    <property type="entry name" value="Topo_IA_2"/>
</dbReference>
<keyword evidence="6 13" id="KW-0413">Isomerase</keyword>
<dbReference type="Gene3D" id="2.70.20.10">
    <property type="entry name" value="Topoisomerase I, domain 3"/>
    <property type="match status" value="1"/>
</dbReference>
<dbReference type="GO" id="GO:0043597">
    <property type="term" value="C:cytoplasmic replication fork"/>
    <property type="evidence" value="ECO:0007669"/>
    <property type="project" value="TreeGrafter"/>
</dbReference>
<dbReference type="InterPro" id="IPR003602">
    <property type="entry name" value="Topo_IA_DNA-bd_dom"/>
</dbReference>
<keyword evidence="5" id="KW-0238">DNA-binding</keyword>
<dbReference type="STRING" id="1603886.GCA_001895165_00426"/>
<dbReference type="SMART" id="SM00437">
    <property type="entry name" value="TOP1Ac"/>
    <property type="match status" value="1"/>
</dbReference>
<dbReference type="SMART" id="SM00493">
    <property type="entry name" value="TOPRIM"/>
    <property type="match status" value="1"/>
</dbReference>
<organism evidence="13 14">
    <name type="scientific">Bifidobacterium lemurum</name>
    <dbReference type="NCBI Taxonomy" id="1603886"/>
    <lineage>
        <taxon>Bacteria</taxon>
        <taxon>Bacillati</taxon>
        <taxon>Actinomycetota</taxon>
        <taxon>Actinomycetes</taxon>
        <taxon>Bifidobacteriales</taxon>
        <taxon>Bifidobacteriaceae</taxon>
        <taxon>Bifidobacterium</taxon>
    </lineage>
</organism>
<evidence type="ECO:0000256" key="7">
    <source>
        <dbReference type="ARBA" id="ARBA00030003"/>
    </source>
</evidence>
<dbReference type="Pfam" id="PF13342">
    <property type="entry name" value="Toprim_Crpt"/>
    <property type="match status" value="1"/>
</dbReference>
<evidence type="ECO:0000256" key="3">
    <source>
        <dbReference type="ARBA" id="ARBA00012891"/>
    </source>
</evidence>
<dbReference type="InterPro" id="IPR023406">
    <property type="entry name" value="Topo_IA_AS"/>
</dbReference>
<dbReference type="InterPro" id="IPR025589">
    <property type="entry name" value="Toprim_C_rpt"/>
</dbReference>
<dbReference type="InterPro" id="IPR006171">
    <property type="entry name" value="TOPRIM_dom"/>
</dbReference>
<dbReference type="PANTHER" id="PTHR11390:SF21">
    <property type="entry name" value="DNA TOPOISOMERASE 3-ALPHA"/>
    <property type="match status" value="1"/>
</dbReference>
<dbReference type="PROSITE" id="PS52039">
    <property type="entry name" value="TOPO_IA_2"/>
    <property type="match status" value="1"/>
</dbReference>
<protein>
    <recommendedName>
        <fullName evidence="3">DNA topoisomerase</fullName>
        <ecNumber evidence="3">5.6.2.1</ecNumber>
    </recommendedName>
    <alternativeName>
        <fullName evidence="10">Omega-protein</fullName>
    </alternativeName>
    <alternativeName>
        <fullName evidence="9">Relaxing enzyme</fullName>
    </alternativeName>
    <alternativeName>
        <fullName evidence="7">Swivelase</fullName>
    </alternativeName>
    <alternativeName>
        <fullName evidence="8">Untwisting enzyme</fullName>
    </alternativeName>
</protein>
<dbReference type="InterPro" id="IPR000380">
    <property type="entry name" value="Topo_IA"/>
</dbReference>
<evidence type="ECO:0000256" key="5">
    <source>
        <dbReference type="ARBA" id="ARBA00023125"/>
    </source>
</evidence>
<dbReference type="Gene3D" id="3.40.50.140">
    <property type="match status" value="1"/>
</dbReference>
<accession>A0A261FU47</accession>
<dbReference type="InterPro" id="IPR023405">
    <property type="entry name" value="Topo_IA_core_domain"/>
</dbReference>
<feature type="domain" description="Topo IA-type catalytic" evidence="12">
    <location>
        <begin position="157"/>
        <end position="600"/>
    </location>
</feature>
<dbReference type="Pfam" id="PF01131">
    <property type="entry name" value="Topoisom_bac"/>
    <property type="match status" value="1"/>
</dbReference>
<dbReference type="PROSITE" id="PS00396">
    <property type="entry name" value="TOPO_IA_1"/>
    <property type="match status" value="1"/>
</dbReference>
<evidence type="ECO:0000256" key="10">
    <source>
        <dbReference type="ARBA" id="ARBA00032877"/>
    </source>
</evidence>
<evidence type="ECO:0000313" key="14">
    <source>
        <dbReference type="Proteomes" id="UP000216352"/>
    </source>
</evidence>
<dbReference type="InterPro" id="IPR013497">
    <property type="entry name" value="Topo_IA_cen"/>
</dbReference>
<dbReference type="SMART" id="SM00436">
    <property type="entry name" value="TOP1Bc"/>
    <property type="match status" value="1"/>
</dbReference>
<dbReference type="CDD" id="cd03362">
    <property type="entry name" value="TOPRIM_TopoIA_TopoIII"/>
    <property type="match status" value="1"/>
</dbReference>
<dbReference type="InterPro" id="IPR013826">
    <property type="entry name" value="Topo_IA_cen_sub3"/>
</dbReference>
<dbReference type="Gene3D" id="1.10.460.10">
    <property type="entry name" value="Topoisomerase I, domain 2"/>
    <property type="match status" value="1"/>
</dbReference>
<evidence type="ECO:0000259" key="11">
    <source>
        <dbReference type="PROSITE" id="PS50880"/>
    </source>
</evidence>
<comment type="caution">
    <text evidence="13">The sequence shown here is derived from an EMBL/GenBank/DDBJ whole genome shotgun (WGS) entry which is preliminary data.</text>
</comment>
<comment type="catalytic activity">
    <reaction evidence="1">
        <text>ATP-independent breakage of single-stranded DNA, followed by passage and rejoining.</text>
        <dbReference type="EC" id="5.6.2.1"/>
    </reaction>
</comment>
<gene>
    <name evidence="13" type="ORF">BLEM_1019</name>
</gene>
<dbReference type="PANTHER" id="PTHR11390">
    <property type="entry name" value="PROKARYOTIC DNA TOPOISOMERASE"/>
    <property type="match status" value="1"/>
</dbReference>
<dbReference type="PROSITE" id="PS50880">
    <property type="entry name" value="TOPRIM"/>
    <property type="match status" value="1"/>
</dbReference>
<dbReference type="GO" id="GO:0006310">
    <property type="term" value="P:DNA recombination"/>
    <property type="evidence" value="ECO:0007669"/>
    <property type="project" value="TreeGrafter"/>
</dbReference>
<dbReference type="GO" id="GO:0006281">
    <property type="term" value="P:DNA repair"/>
    <property type="evidence" value="ECO:0007669"/>
    <property type="project" value="TreeGrafter"/>
</dbReference>
<dbReference type="EC" id="5.6.2.1" evidence="3"/>
<evidence type="ECO:0000256" key="9">
    <source>
        <dbReference type="ARBA" id="ARBA00032235"/>
    </source>
</evidence>
<dbReference type="InterPro" id="IPR034144">
    <property type="entry name" value="TOPRIM_TopoIII"/>
</dbReference>
<dbReference type="AlphaFoldDB" id="A0A261FU47"/>